<evidence type="ECO:0000313" key="1">
    <source>
        <dbReference type="EMBL" id="QDH87262.1"/>
    </source>
</evidence>
<protein>
    <submittedName>
        <fullName evidence="1">Uncharacterized protein</fullName>
    </submittedName>
</protein>
<name>A0A514D0X7_9VIRU</name>
<gene>
    <name evidence="1" type="ORF">H3Bulk411690_000002</name>
</gene>
<reference evidence="1" key="1">
    <citation type="submission" date="2019-05" db="EMBL/GenBank/DDBJ databases">
        <title>Metatranscriptomic reconstruction reveals RNA viruses with the potential to shape carbon cycling in soil.</title>
        <authorList>
            <person name="Starr E.P."/>
            <person name="Nuccio E."/>
            <person name="Pett-Ridge J."/>
            <person name="Banfield J.F."/>
            <person name="Firestone M.K."/>
        </authorList>
    </citation>
    <scope>NUCLEOTIDE SEQUENCE</scope>
    <source>
        <strain evidence="1">H3_Bulk_41_scaffold_1690</strain>
    </source>
</reference>
<dbReference type="EMBL" id="MN033245">
    <property type="protein sequence ID" value="QDH87262.1"/>
    <property type="molecule type" value="Genomic_RNA"/>
</dbReference>
<sequence length="80" mass="8738">MAAHGRGVKRASKVSVRYFKEDPKRGPVLKITVQVGESQSEEEHMAFQNLLASIQKLQALSVPDAPILPLGLDIDGRAKD</sequence>
<accession>A0A514D0X7</accession>
<organism evidence="1">
    <name type="scientific">Leviviridae sp</name>
    <dbReference type="NCBI Taxonomy" id="2027243"/>
    <lineage>
        <taxon>Viruses</taxon>
        <taxon>Riboviria</taxon>
        <taxon>Orthornavirae</taxon>
        <taxon>Lenarviricota</taxon>
        <taxon>Leviviricetes</taxon>
        <taxon>Norzivirales</taxon>
        <taxon>Fiersviridae</taxon>
    </lineage>
</organism>
<proteinExistence type="predicted"/>